<organism evidence="2 3">
    <name type="scientific">Halococcus salifodinae DSM 8989</name>
    <dbReference type="NCBI Taxonomy" id="1227456"/>
    <lineage>
        <taxon>Archaea</taxon>
        <taxon>Methanobacteriati</taxon>
        <taxon>Methanobacteriota</taxon>
        <taxon>Stenosarchaea group</taxon>
        <taxon>Halobacteria</taxon>
        <taxon>Halobacteriales</taxon>
        <taxon>Halococcaceae</taxon>
        <taxon>Halococcus</taxon>
    </lineage>
</organism>
<feature type="compositionally biased region" description="Polar residues" evidence="1">
    <location>
        <begin position="142"/>
        <end position="153"/>
    </location>
</feature>
<dbReference type="AlphaFoldDB" id="M0MUP8"/>
<keyword evidence="3" id="KW-1185">Reference proteome</keyword>
<dbReference type="PATRIC" id="fig|1227456.3.peg.4059"/>
<dbReference type="PANTHER" id="PTHR39967:SF1">
    <property type="entry name" value="ISH14-TYPE TRANSPOSASE HSIRS44"/>
    <property type="match status" value="1"/>
</dbReference>
<dbReference type="PANTHER" id="PTHR39967">
    <property type="match status" value="1"/>
</dbReference>
<sequence>MDRTSTPAWLIRLACSAHAAAASLAECRDLCEWFGVSRTRAAIHHWYQPFAEHYDQDFTAEPDRVAVDEKQIQLENEQKVWLYAAIDVDSKVVLHARLSQNRGTEPATTFLRELKEHSYSVKGMNRKTTATCGGSDEEGVKWTNSPQKRSVLS</sequence>
<evidence type="ECO:0000256" key="1">
    <source>
        <dbReference type="SAM" id="MobiDB-lite"/>
    </source>
</evidence>
<reference evidence="2 3" key="1">
    <citation type="journal article" date="2014" name="PLoS Genet.">
        <title>Phylogenetically driven sequencing of extremely halophilic archaea reveals strategies for static and dynamic osmo-response.</title>
        <authorList>
            <person name="Becker E.A."/>
            <person name="Seitzer P.M."/>
            <person name="Tritt A."/>
            <person name="Larsen D."/>
            <person name="Krusor M."/>
            <person name="Yao A.I."/>
            <person name="Wu D."/>
            <person name="Madern D."/>
            <person name="Eisen J.A."/>
            <person name="Darling A.E."/>
            <person name="Facciotti M.T."/>
        </authorList>
    </citation>
    <scope>NUCLEOTIDE SEQUENCE [LARGE SCALE GENOMIC DNA]</scope>
    <source>
        <strain evidence="2 3">DSM 8989</strain>
    </source>
</reference>
<name>M0MUP8_9EURY</name>
<dbReference type="STRING" id="1227456.C450_20071"/>
<evidence type="ECO:0000313" key="2">
    <source>
        <dbReference type="EMBL" id="EMA48185.1"/>
    </source>
</evidence>
<evidence type="ECO:0000313" key="3">
    <source>
        <dbReference type="Proteomes" id="UP000011625"/>
    </source>
</evidence>
<protein>
    <submittedName>
        <fullName evidence="2">Transposase</fullName>
    </submittedName>
</protein>
<dbReference type="Proteomes" id="UP000011625">
    <property type="component" value="Unassembled WGS sequence"/>
</dbReference>
<accession>M0MUP8</accession>
<comment type="caution">
    <text evidence="2">The sequence shown here is derived from an EMBL/GenBank/DDBJ whole genome shotgun (WGS) entry which is preliminary data.</text>
</comment>
<gene>
    <name evidence="2" type="ORF">C450_20071</name>
</gene>
<proteinExistence type="predicted"/>
<dbReference type="EMBL" id="AOME01000100">
    <property type="protein sequence ID" value="EMA48185.1"/>
    <property type="molecule type" value="Genomic_DNA"/>
</dbReference>
<feature type="region of interest" description="Disordered" evidence="1">
    <location>
        <begin position="125"/>
        <end position="153"/>
    </location>
</feature>